<sequence>DFLSLFFFLSLAVGRAQVQQEPLAEATEGTGISITCSHPNIQSYEFIYWYQQLPGRGPAFIVSALKGSQAVQDPLGTLLLAADRRSS</sequence>
<dbReference type="Proteomes" id="UP000053584">
    <property type="component" value="Unassembled WGS sequence"/>
</dbReference>
<dbReference type="SUPFAM" id="SSF48726">
    <property type="entry name" value="Immunoglobulin"/>
    <property type="match status" value="1"/>
</dbReference>
<dbReference type="InterPro" id="IPR036179">
    <property type="entry name" value="Ig-like_dom_sf"/>
</dbReference>
<keyword evidence="3" id="KW-1185">Reference proteome</keyword>
<dbReference type="Gene3D" id="2.60.40.10">
    <property type="entry name" value="Immunoglobulins"/>
    <property type="match status" value="1"/>
</dbReference>
<accession>A0A093JTA9</accession>
<reference evidence="2 3" key="1">
    <citation type="submission" date="2014-04" db="EMBL/GenBank/DDBJ databases">
        <title>Genome evolution of avian class.</title>
        <authorList>
            <person name="Zhang G."/>
            <person name="Li C."/>
        </authorList>
    </citation>
    <scope>NUCLEOTIDE SEQUENCE [LARGE SCALE GENOMIC DNA]</scope>
    <source>
        <strain evidence="2">BGI_N308</strain>
    </source>
</reference>
<feature type="non-terminal residue" evidence="2">
    <location>
        <position position="1"/>
    </location>
</feature>
<dbReference type="InterPro" id="IPR013783">
    <property type="entry name" value="Ig-like_fold"/>
</dbReference>
<proteinExistence type="predicted"/>
<dbReference type="AlphaFoldDB" id="A0A093JTA9"/>
<name>A0A093JTA9_STRCA</name>
<dbReference type="EMBL" id="KL206368">
    <property type="protein sequence ID" value="KFV81829.1"/>
    <property type="molecule type" value="Genomic_DNA"/>
</dbReference>
<evidence type="ECO:0000313" key="2">
    <source>
        <dbReference type="EMBL" id="KFV81829.1"/>
    </source>
</evidence>
<dbReference type="STRING" id="441894.ENSSCUP00000012553"/>
<keyword evidence="1" id="KW-0732">Signal</keyword>
<organism evidence="2 3">
    <name type="scientific">Struthio camelus australis</name>
    <dbReference type="NCBI Taxonomy" id="441894"/>
    <lineage>
        <taxon>Eukaryota</taxon>
        <taxon>Metazoa</taxon>
        <taxon>Chordata</taxon>
        <taxon>Craniata</taxon>
        <taxon>Vertebrata</taxon>
        <taxon>Euteleostomi</taxon>
        <taxon>Archelosauria</taxon>
        <taxon>Archosauria</taxon>
        <taxon>Dinosauria</taxon>
        <taxon>Saurischia</taxon>
        <taxon>Theropoda</taxon>
        <taxon>Coelurosauria</taxon>
        <taxon>Aves</taxon>
        <taxon>Palaeognathae</taxon>
        <taxon>Struthioniformes</taxon>
        <taxon>Struthionidae</taxon>
        <taxon>Struthio</taxon>
    </lineage>
</organism>
<gene>
    <name evidence="2" type="ORF">N308_05033</name>
</gene>
<protein>
    <recommendedName>
        <fullName evidence="4">TVA4 protein</fullName>
    </recommendedName>
</protein>
<evidence type="ECO:0000313" key="3">
    <source>
        <dbReference type="Proteomes" id="UP000053584"/>
    </source>
</evidence>
<evidence type="ECO:0000256" key="1">
    <source>
        <dbReference type="SAM" id="SignalP"/>
    </source>
</evidence>
<feature type="signal peptide" evidence="1">
    <location>
        <begin position="1"/>
        <end position="16"/>
    </location>
</feature>
<feature type="non-terminal residue" evidence="2">
    <location>
        <position position="87"/>
    </location>
</feature>
<evidence type="ECO:0008006" key="4">
    <source>
        <dbReference type="Google" id="ProtNLM"/>
    </source>
</evidence>
<feature type="chain" id="PRO_5001886056" description="TVA4 protein" evidence="1">
    <location>
        <begin position="17"/>
        <end position="87"/>
    </location>
</feature>